<name>A0ABN2IR47_9ACTN</name>
<dbReference type="Proteomes" id="UP001500618">
    <property type="component" value="Unassembled WGS sequence"/>
</dbReference>
<comment type="caution">
    <text evidence="1">The sequence shown here is derived from an EMBL/GenBank/DDBJ whole genome shotgun (WGS) entry which is preliminary data.</text>
</comment>
<organism evidence="1 2">
    <name type="scientific">Fodinicola feengrottensis</name>
    <dbReference type="NCBI Taxonomy" id="435914"/>
    <lineage>
        <taxon>Bacteria</taxon>
        <taxon>Bacillati</taxon>
        <taxon>Actinomycetota</taxon>
        <taxon>Actinomycetes</taxon>
        <taxon>Mycobacteriales</taxon>
        <taxon>Fodinicola</taxon>
    </lineage>
</organism>
<proteinExistence type="predicted"/>
<dbReference type="EMBL" id="BAAANY010000036">
    <property type="protein sequence ID" value="GAA1710086.1"/>
    <property type="molecule type" value="Genomic_DNA"/>
</dbReference>
<reference evidence="1 2" key="1">
    <citation type="journal article" date="2019" name="Int. J. Syst. Evol. Microbiol.">
        <title>The Global Catalogue of Microorganisms (GCM) 10K type strain sequencing project: providing services to taxonomists for standard genome sequencing and annotation.</title>
        <authorList>
            <consortium name="The Broad Institute Genomics Platform"/>
            <consortium name="The Broad Institute Genome Sequencing Center for Infectious Disease"/>
            <person name="Wu L."/>
            <person name="Ma J."/>
        </authorList>
    </citation>
    <scope>NUCLEOTIDE SEQUENCE [LARGE SCALE GENOMIC DNA]</scope>
    <source>
        <strain evidence="1 2">JCM 14718</strain>
    </source>
</reference>
<sequence>MQHPQPRARDFAGERFGVANWEEGILGAVHDQRGCGDLAESFAPPGRAVQRREGRGQVIRPLDSGIRTDPIEDPRGILAYVSGHEAARPGQQLPDLNRTFDHGCPVRPVRF</sequence>
<keyword evidence="2" id="KW-1185">Reference proteome</keyword>
<gene>
    <name evidence="1" type="ORF">GCM10009765_69250</name>
</gene>
<accession>A0ABN2IR47</accession>
<protein>
    <submittedName>
        <fullName evidence="1">Uncharacterized protein</fullName>
    </submittedName>
</protein>
<evidence type="ECO:0000313" key="1">
    <source>
        <dbReference type="EMBL" id="GAA1710086.1"/>
    </source>
</evidence>
<evidence type="ECO:0000313" key="2">
    <source>
        <dbReference type="Proteomes" id="UP001500618"/>
    </source>
</evidence>